<name>A0A975GGJ3_9BACT</name>
<gene>
    <name evidence="1" type="ORF">dnl_26990</name>
</gene>
<protein>
    <submittedName>
        <fullName evidence="1">Uncharacterized protein</fullName>
    </submittedName>
</protein>
<proteinExistence type="predicted"/>
<keyword evidence="2" id="KW-1185">Reference proteome</keyword>
<sequence length="50" mass="5699">MNPGSDNNAWSDSACLVRFSLPGQIQPVFLILNSRKQEAWIRKNIIIKEV</sequence>
<evidence type="ECO:0000313" key="1">
    <source>
        <dbReference type="EMBL" id="QTA80396.1"/>
    </source>
</evidence>
<dbReference type="AlphaFoldDB" id="A0A975GGJ3"/>
<accession>A0A975GGJ3</accession>
<reference evidence="1" key="1">
    <citation type="journal article" date="2021" name="Microb. Physiol.">
        <title>Proteogenomic Insights into the Physiology of Marine, Sulfate-Reducing, Filamentous Desulfonema limicola and Desulfonema magnum.</title>
        <authorList>
            <person name="Schnaars V."/>
            <person name="Wohlbrand L."/>
            <person name="Scheve S."/>
            <person name="Hinrichs C."/>
            <person name="Reinhardt R."/>
            <person name="Rabus R."/>
        </authorList>
    </citation>
    <scope>NUCLEOTIDE SEQUENCE</scope>
    <source>
        <strain evidence="1">5ac10</strain>
    </source>
</reference>
<dbReference type="KEGG" id="dli:dnl_26990"/>
<organism evidence="1 2">
    <name type="scientific">Desulfonema limicola</name>
    <dbReference type="NCBI Taxonomy" id="45656"/>
    <lineage>
        <taxon>Bacteria</taxon>
        <taxon>Pseudomonadati</taxon>
        <taxon>Thermodesulfobacteriota</taxon>
        <taxon>Desulfobacteria</taxon>
        <taxon>Desulfobacterales</taxon>
        <taxon>Desulfococcaceae</taxon>
        <taxon>Desulfonema</taxon>
    </lineage>
</organism>
<evidence type="ECO:0000313" key="2">
    <source>
        <dbReference type="Proteomes" id="UP000663720"/>
    </source>
</evidence>
<dbReference type="Proteomes" id="UP000663720">
    <property type="component" value="Chromosome"/>
</dbReference>
<dbReference type="EMBL" id="CP061799">
    <property type="protein sequence ID" value="QTA80396.1"/>
    <property type="molecule type" value="Genomic_DNA"/>
</dbReference>